<keyword evidence="2" id="KW-1185">Reference proteome</keyword>
<evidence type="ECO:0000313" key="1">
    <source>
        <dbReference type="EMBL" id="GMN56316.1"/>
    </source>
</evidence>
<dbReference type="EMBL" id="BTGU01000063">
    <property type="protein sequence ID" value="GMN56316.1"/>
    <property type="molecule type" value="Genomic_DNA"/>
</dbReference>
<comment type="caution">
    <text evidence="1">The sequence shown here is derived from an EMBL/GenBank/DDBJ whole genome shotgun (WGS) entry which is preliminary data.</text>
</comment>
<evidence type="ECO:0000313" key="2">
    <source>
        <dbReference type="Proteomes" id="UP001187192"/>
    </source>
</evidence>
<gene>
    <name evidence="1" type="ORF">TIFTF001_025438</name>
</gene>
<proteinExistence type="predicted"/>
<protein>
    <submittedName>
        <fullName evidence="1">Uncharacterized protein</fullName>
    </submittedName>
</protein>
<organism evidence="1 2">
    <name type="scientific">Ficus carica</name>
    <name type="common">Common fig</name>
    <dbReference type="NCBI Taxonomy" id="3494"/>
    <lineage>
        <taxon>Eukaryota</taxon>
        <taxon>Viridiplantae</taxon>
        <taxon>Streptophyta</taxon>
        <taxon>Embryophyta</taxon>
        <taxon>Tracheophyta</taxon>
        <taxon>Spermatophyta</taxon>
        <taxon>Magnoliopsida</taxon>
        <taxon>eudicotyledons</taxon>
        <taxon>Gunneridae</taxon>
        <taxon>Pentapetalae</taxon>
        <taxon>rosids</taxon>
        <taxon>fabids</taxon>
        <taxon>Rosales</taxon>
        <taxon>Moraceae</taxon>
        <taxon>Ficeae</taxon>
        <taxon>Ficus</taxon>
    </lineage>
</organism>
<dbReference type="Proteomes" id="UP001187192">
    <property type="component" value="Unassembled WGS sequence"/>
</dbReference>
<reference evidence="1" key="1">
    <citation type="submission" date="2023-07" db="EMBL/GenBank/DDBJ databases">
        <title>draft genome sequence of fig (Ficus carica).</title>
        <authorList>
            <person name="Takahashi T."/>
            <person name="Nishimura K."/>
        </authorList>
    </citation>
    <scope>NUCLEOTIDE SEQUENCE</scope>
</reference>
<dbReference type="AlphaFoldDB" id="A0AA88B1D9"/>
<name>A0AA88B1D9_FICCA</name>
<accession>A0AA88B1D9</accession>
<sequence>MEQSNVNMMIASSSAHHYSYYNSFTPHRCSCEPRSGFPWTLNATSTSPSPFAFVLWSAHSSFFISKKEEFYAVKSVGT</sequence>